<keyword evidence="2" id="KW-1185">Reference proteome</keyword>
<sequence>MQEKRKGSYTRAEGDAAFGKSERATHVVAVNNGKKAEHYSRETVRPNRSWDVRSEAQREFSTPVLSKDPDIFLIAAENYLKNIIKELTWKVEKGFVEEGVTNYPYREGGIEKQRGGHACRALIVEKDQKKIVQELRVKRSRPNFLVKVRSSLRIKKVKGDDVTPKKNEANELHVSSMEGCTTELVWWLLTLATSVRSRDIWPINILRKMEAIGG</sequence>
<evidence type="ECO:0000313" key="1">
    <source>
        <dbReference type="EMBL" id="CAK7349497.1"/>
    </source>
</evidence>
<gene>
    <name evidence="1" type="ORF">DCAF_LOCUS22215</name>
</gene>
<organism evidence="1 2">
    <name type="scientific">Dovyalis caffra</name>
    <dbReference type="NCBI Taxonomy" id="77055"/>
    <lineage>
        <taxon>Eukaryota</taxon>
        <taxon>Viridiplantae</taxon>
        <taxon>Streptophyta</taxon>
        <taxon>Embryophyta</taxon>
        <taxon>Tracheophyta</taxon>
        <taxon>Spermatophyta</taxon>
        <taxon>Magnoliopsida</taxon>
        <taxon>eudicotyledons</taxon>
        <taxon>Gunneridae</taxon>
        <taxon>Pentapetalae</taxon>
        <taxon>rosids</taxon>
        <taxon>fabids</taxon>
        <taxon>Malpighiales</taxon>
        <taxon>Salicaceae</taxon>
        <taxon>Flacourtieae</taxon>
        <taxon>Dovyalis</taxon>
    </lineage>
</organism>
<accession>A0AAV1SGD7</accession>
<comment type="caution">
    <text evidence="1">The sequence shown here is derived from an EMBL/GenBank/DDBJ whole genome shotgun (WGS) entry which is preliminary data.</text>
</comment>
<evidence type="ECO:0000313" key="2">
    <source>
        <dbReference type="Proteomes" id="UP001314170"/>
    </source>
</evidence>
<dbReference type="AlphaFoldDB" id="A0AAV1SGD7"/>
<name>A0AAV1SGD7_9ROSI</name>
<proteinExistence type="predicted"/>
<dbReference type="Proteomes" id="UP001314170">
    <property type="component" value="Unassembled WGS sequence"/>
</dbReference>
<protein>
    <submittedName>
        <fullName evidence="1">Uncharacterized protein</fullName>
    </submittedName>
</protein>
<dbReference type="EMBL" id="CAWUPB010001173">
    <property type="protein sequence ID" value="CAK7349497.1"/>
    <property type="molecule type" value="Genomic_DNA"/>
</dbReference>
<reference evidence="1 2" key="1">
    <citation type="submission" date="2024-01" db="EMBL/GenBank/DDBJ databases">
        <authorList>
            <person name="Waweru B."/>
        </authorList>
    </citation>
    <scope>NUCLEOTIDE SEQUENCE [LARGE SCALE GENOMIC DNA]</scope>
</reference>